<sequence>MGRWLREPGVIEDRTLVRAIVMVGIAAITMLIGGLLLAVLEGFSPASALRDPLATHELGRSVGLLSIVGVVLWVSGGVMYLFAATLVPARSDRLFLCLAGAVCLFLALDDQFMLHEIPSDKLPAGDLIVAAYYGGAFIVIAWVMRTWVRDRIAIVLAIALALLGASLSFDVIRGAEGTALGAVLEDTFKFLGIAYFTAYAALKSYDLVAAARPVSARVKDGVRSE</sequence>
<feature type="transmembrane region" description="Helical" evidence="1">
    <location>
        <begin position="60"/>
        <end position="82"/>
    </location>
</feature>
<feature type="transmembrane region" description="Helical" evidence="1">
    <location>
        <begin position="94"/>
        <end position="115"/>
    </location>
</feature>
<feature type="transmembrane region" description="Helical" evidence="1">
    <location>
        <begin position="127"/>
        <end position="145"/>
    </location>
</feature>
<keyword evidence="4" id="KW-1185">Reference proteome</keyword>
<name>A0AA96FE63_9MICO</name>
<dbReference type="Proteomes" id="UP001303408">
    <property type="component" value="Chromosome"/>
</dbReference>
<keyword evidence="1" id="KW-1133">Transmembrane helix</keyword>
<protein>
    <recommendedName>
        <fullName evidence="5">Oxidase</fullName>
    </recommendedName>
</protein>
<evidence type="ECO:0000313" key="2">
    <source>
        <dbReference type="EMBL" id="WNM24835.1"/>
    </source>
</evidence>
<dbReference type="AlphaFoldDB" id="A0AA96FE63"/>
<evidence type="ECO:0000313" key="3">
    <source>
        <dbReference type="EMBL" id="WNM27742.1"/>
    </source>
</evidence>
<evidence type="ECO:0000313" key="4">
    <source>
        <dbReference type="Proteomes" id="UP001304125"/>
    </source>
</evidence>
<keyword evidence="1" id="KW-0472">Membrane</keyword>
<feature type="transmembrane region" description="Helical" evidence="1">
    <location>
        <begin position="152"/>
        <end position="172"/>
    </location>
</feature>
<keyword evidence="1" id="KW-0812">Transmembrane</keyword>
<accession>A0AA96FE63</accession>
<dbReference type="RefSeq" id="WP_313499183.1">
    <property type="nucleotide sequence ID" value="NZ_CP134879.1"/>
</dbReference>
<gene>
    <name evidence="2" type="ORF">RN606_01415</name>
    <name evidence="3" type="ORF">RN607_01690</name>
</gene>
<dbReference type="EMBL" id="CP134880">
    <property type="protein sequence ID" value="WNM27742.1"/>
    <property type="molecule type" value="Genomic_DNA"/>
</dbReference>
<evidence type="ECO:0000256" key="1">
    <source>
        <dbReference type="SAM" id="Phobius"/>
    </source>
</evidence>
<dbReference type="Proteomes" id="UP001304125">
    <property type="component" value="Chromosome"/>
</dbReference>
<organism evidence="3">
    <name type="scientific">Demequina capsici</name>
    <dbReference type="NCBI Taxonomy" id="3075620"/>
    <lineage>
        <taxon>Bacteria</taxon>
        <taxon>Bacillati</taxon>
        <taxon>Actinomycetota</taxon>
        <taxon>Actinomycetes</taxon>
        <taxon>Micrococcales</taxon>
        <taxon>Demequinaceae</taxon>
        <taxon>Demequina</taxon>
    </lineage>
</organism>
<evidence type="ECO:0008006" key="5">
    <source>
        <dbReference type="Google" id="ProtNLM"/>
    </source>
</evidence>
<accession>A0AA96F8X5</accession>
<proteinExistence type="predicted"/>
<dbReference type="EMBL" id="CP134879">
    <property type="protein sequence ID" value="WNM24835.1"/>
    <property type="molecule type" value="Genomic_DNA"/>
</dbReference>
<feature type="transmembrane region" description="Helical" evidence="1">
    <location>
        <begin position="20"/>
        <end position="40"/>
    </location>
</feature>
<dbReference type="KEGG" id="dcp:RN607_01690"/>
<reference evidence="3 4" key="1">
    <citation type="submission" date="2023-09" db="EMBL/GenBank/DDBJ databases">
        <title>Demequina sp. a novel bacteria isolated from Capsicum annuum.</title>
        <authorList>
            <person name="Humaira Z."/>
            <person name="Lee J."/>
            <person name="Cho D."/>
        </authorList>
    </citation>
    <scope>NUCLEOTIDE SEQUENCE</scope>
    <source>
        <strain evidence="2 4">OYTSA14</strain>
        <strain evidence="3">PMTSA13</strain>
    </source>
</reference>